<dbReference type="InterPro" id="IPR000531">
    <property type="entry name" value="Beta-barrel_TonB"/>
</dbReference>
<comment type="subcellular location">
    <subcellularLocation>
        <location evidence="1 10">Cell outer membrane</location>
        <topology evidence="1 10">Multi-pass membrane protein</topology>
    </subcellularLocation>
</comment>
<evidence type="ECO:0008006" key="17">
    <source>
        <dbReference type="Google" id="ProtNLM"/>
    </source>
</evidence>
<reference evidence="15 16" key="1">
    <citation type="submission" date="2013-11" db="EMBL/GenBank/DDBJ databases">
        <title>Metagenomic analysis of a methanogenic consortium involved in long chain n-alkane degradation.</title>
        <authorList>
            <person name="Davidova I.A."/>
            <person name="Callaghan A.V."/>
            <person name="Wawrik B."/>
            <person name="Pruitt S."/>
            <person name="Marks C."/>
            <person name="Duncan K.E."/>
            <person name="Suflita J.M."/>
        </authorList>
    </citation>
    <scope>NUCLEOTIDE SEQUENCE [LARGE SCALE GENOMIC DNA]</scope>
    <source>
        <strain evidence="15 16">SPR</strain>
    </source>
</reference>
<accession>A0A0D2GDV2</accession>
<evidence type="ECO:0000256" key="12">
    <source>
        <dbReference type="SAM" id="SignalP"/>
    </source>
</evidence>
<evidence type="ECO:0000313" key="15">
    <source>
        <dbReference type="EMBL" id="KIX13157.1"/>
    </source>
</evidence>
<keyword evidence="3 10" id="KW-1134">Transmembrane beta strand</keyword>
<feature type="chain" id="PRO_5002242764" description="TonB-dependent receptor plug domain-containing protein" evidence="12">
    <location>
        <begin position="21"/>
        <end position="472"/>
    </location>
</feature>
<dbReference type="GO" id="GO:0044718">
    <property type="term" value="P:siderophore transmembrane transport"/>
    <property type="evidence" value="ECO:0007669"/>
    <property type="project" value="TreeGrafter"/>
</dbReference>
<evidence type="ECO:0000313" key="16">
    <source>
        <dbReference type="Proteomes" id="UP000032233"/>
    </source>
</evidence>
<dbReference type="Proteomes" id="UP000032233">
    <property type="component" value="Unassembled WGS sequence"/>
</dbReference>
<keyword evidence="7 10" id="KW-0472">Membrane</keyword>
<feature type="domain" description="TonB-dependent receptor plug" evidence="14">
    <location>
        <begin position="47"/>
        <end position="151"/>
    </location>
</feature>
<dbReference type="STRING" id="1429043.X474_15520"/>
<keyword evidence="6 11" id="KW-0798">TonB box</keyword>
<evidence type="ECO:0000256" key="5">
    <source>
        <dbReference type="ARBA" id="ARBA00022729"/>
    </source>
</evidence>
<dbReference type="GO" id="GO:0015344">
    <property type="term" value="F:siderophore uptake transmembrane transporter activity"/>
    <property type="evidence" value="ECO:0007669"/>
    <property type="project" value="TreeGrafter"/>
</dbReference>
<gene>
    <name evidence="15" type="ORF">X474_15520</name>
</gene>
<dbReference type="EMBL" id="AZAC01000018">
    <property type="protein sequence ID" value="KIX13157.1"/>
    <property type="molecule type" value="Genomic_DNA"/>
</dbReference>
<evidence type="ECO:0000256" key="11">
    <source>
        <dbReference type="RuleBase" id="RU003357"/>
    </source>
</evidence>
<evidence type="ECO:0000256" key="1">
    <source>
        <dbReference type="ARBA" id="ARBA00004571"/>
    </source>
</evidence>
<feature type="signal peptide" evidence="12">
    <location>
        <begin position="1"/>
        <end position="20"/>
    </location>
</feature>
<feature type="domain" description="TonB-dependent receptor-like beta-barrel" evidence="13">
    <location>
        <begin position="185"/>
        <end position="470"/>
    </location>
</feature>
<evidence type="ECO:0000256" key="7">
    <source>
        <dbReference type="ARBA" id="ARBA00023136"/>
    </source>
</evidence>
<name>A0A0D2GDV2_9BACT</name>
<evidence type="ECO:0000256" key="10">
    <source>
        <dbReference type="PROSITE-ProRule" id="PRU01360"/>
    </source>
</evidence>
<dbReference type="InParanoid" id="A0A0D2GDV2"/>
<evidence type="ECO:0000256" key="4">
    <source>
        <dbReference type="ARBA" id="ARBA00022692"/>
    </source>
</evidence>
<sequence length="472" mass="52721">MLVLWTAFWALLLSGAAVDAATEKPTMDMGQMTVISTQPGVDISPDKTVIKMDEFQRPSGVRTLTDVLTEIGGVDVQRINPLMASPGDEVSMRGLNEGRMVIEIDGRRINHTGHSGRYIVDWSSLNMDDVERVEIIRGGHSVLHPFAIGGVINIITKKGKRTEEPVPEVKAEAGYGSFDTRFGTVSVNGGTGNWLGYNFSFSDSHTDGYLRNNYQDNQNVNGHLSFYLPKDMKLSFSVKHSNVEYGYPVLNDPTRADWDSDYPTFLGSADQLRHVPPTTQVAGPPTPYWNRDTTYQDMIFTSPVGEAEFKLHLFSTEGKRWNHYYRSGSYRKDYSGDLTRGVIAQLSDLTLGEHNSLTFGAEYQELGTPDENNKTIGWPAMDDATYRVTSLYLQDVARYGKLTITPGVRYYHVDMGTYYSWFETGGETPAWPVGGKSQTEEDFYPSLKLDYQATDATALYAAVSRSYRLPCP</sequence>
<keyword evidence="9 10" id="KW-0998">Cell outer membrane</keyword>
<comment type="similarity">
    <text evidence="10 11">Belongs to the TonB-dependent receptor family.</text>
</comment>
<dbReference type="InterPro" id="IPR012910">
    <property type="entry name" value="Plug_dom"/>
</dbReference>
<dbReference type="InterPro" id="IPR036942">
    <property type="entry name" value="Beta-barrel_TonB_sf"/>
</dbReference>
<evidence type="ECO:0000256" key="6">
    <source>
        <dbReference type="ARBA" id="ARBA00023077"/>
    </source>
</evidence>
<proteinExistence type="inferred from homology"/>
<keyword evidence="8" id="KW-0675">Receptor</keyword>
<dbReference type="PROSITE" id="PS52016">
    <property type="entry name" value="TONB_DEPENDENT_REC_3"/>
    <property type="match status" value="1"/>
</dbReference>
<dbReference type="PANTHER" id="PTHR30069:SF29">
    <property type="entry name" value="HEMOGLOBIN AND HEMOGLOBIN-HAPTOGLOBIN-BINDING PROTEIN 1-RELATED"/>
    <property type="match status" value="1"/>
</dbReference>
<keyword evidence="4 10" id="KW-0812">Transmembrane</keyword>
<dbReference type="Gene3D" id="2.170.130.10">
    <property type="entry name" value="TonB-dependent receptor, plug domain"/>
    <property type="match status" value="1"/>
</dbReference>
<evidence type="ECO:0000256" key="2">
    <source>
        <dbReference type="ARBA" id="ARBA00022448"/>
    </source>
</evidence>
<dbReference type="Gene3D" id="2.40.170.20">
    <property type="entry name" value="TonB-dependent receptor, beta-barrel domain"/>
    <property type="match status" value="1"/>
</dbReference>
<dbReference type="InterPro" id="IPR037066">
    <property type="entry name" value="Plug_dom_sf"/>
</dbReference>
<evidence type="ECO:0000256" key="9">
    <source>
        <dbReference type="ARBA" id="ARBA00023237"/>
    </source>
</evidence>
<keyword evidence="5 12" id="KW-0732">Signal</keyword>
<evidence type="ECO:0000256" key="3">
    <source>
        <dbReference type="ARBA" id="ARBA00022452"/>
    </source>
</evidence>
<evidence type="ECO:0000256" key="8">
    <source>
        <dbReference type="ARBA" id="ARBA00023170"/>
    </source>
</evidence>
<comment type="caution">
    <text evidence="15">The sequence shown here is derived from an EMBL/GenBank/DDBJ whole genome shotgun (WGS) entry which is preliminary data.</text>
</comment>
<evidence type="ECO:0000259" key="14">
    <source>
        <dbReference type="Pfam" id="PF07715"/>
    </source>
</evidence>
<dbReference type="SUPFAM" id="SSF56935">
    <property type="entry name" value="Porins"/>
    <property type="match status" value="1"/>
</dbReference>
<keyword evidence="16" id="KW-1185">Reference proteome</keyword>
<dbReference type="AlphaFoldDB" id="A0A0D2GDV2"/>
<protein>
    <recommendedName>
        <fullName evidence="17">TonB-dependent receptor plug domain-containing protein</fullName>
    </recommendedName>
</protein>
<dbReference type="Pfam" id="PF00593">
    <property type="entry name" value="TonB_dep_Rec_b-barrel"/>
    <property type="match status" value="1"/>
</dbReference>
<dbReference type="Pfam" id="PF07715">
    <property type="entry name" value="Plug"/>
    <property type="match status" value="1"/>
</dbReference>
<organism evidence="15 16">
    <name type="scientific">Dethiosulfatarculus sandiegensis</name>
    <dbReference type="NCBI Taxonomy" id="1429043"/>
    <lineage>
        <taxon>Bacteria</taxon>
        <taxon>Pseudomonadati</taxon>
        <taxon>Thermodesulfobacteriota</taxon>
        <taxon>Desulfarculia</taxon>
        <taxon>Desulfarculales</taxon>
        <taxon>Desulfarculaceae</taxon>
        <taxon>Dethiosulfatarculus</taxon>
    </lineage>
</organism>
<keyword evidence="2 10" id="KW-0813">Transport</keyword>
<dbReference type="InterPro" id="IPR039426">
    <property type="entry name" value="TonB-dep_rcpt-like"/>
</dbReference>
<evidence type="ECO:0000259" key="13">
    <source>
        <dbReference type="Pfam" id="PF00593"/>
    </source>
</evidence>
<dbReference type="PANTHER" id="PTHR30069">
    <property type="entry name" value="TONB-DEPENDENT OUTER MEMBRANE RECEPTOR"/>
    <property type="match status" value="1"/>
</dbReference>
<dbReference type="GO" id="GO:0009279">
    <property type="term" value="C:cell outer membrane"/>
    <property type="evidence" value="ECO:0007669"/>
    <property type="project" value="UniProtKB-SubCell"/>
</dbReference>